<dbReference type="Proteomes" id="UP001157167">
    <property type="component" value="Unassembled WGS sequence"/>
</dbReference>
<evidence type="ECO:0000256" key="1">
    <source>
        <dbReference type="ARBA" id="ARBA00005862"/>
    </source>
</evidence>
<keyword evidence="3 6" id="KW-0285">Flavoprotein</keyword>
<dbReference type="InterPro" id="IPR014729">
    <property type="entry name" value="Rossmann-like_a/b/a_fold"/>
</dbReference>
<keyword evidence="4 6" id="KW-0274">FAD</keyword>
<dbReference type="SUPFAM" id="SSF52425">
    <property type="entry name" value="Cryptochrome/photolyase, N-terminal domain"/>
    <property type="match status" value="1"/>
</dbReference>
<dbReference type="EMBL" id="BSPX01000022">
    <property type="protein sequence ID" value="GLT22321.1"/>
    <property type="molecule type" value="Genomic_DNA"/>
</dbReference>
<dbReference type="PROSITE" id="PS00394">
    <property type="entry name" value="DNA_PHOTOLYASES_1_1"/>
    <property type="match status" value="1"/>
</dbReference>
<comment type="cofactor">
    <cofactor evidence="6">
        <name>FAD</name>
        <dbReference type="ChEBI" id="CHEBI:57692"/>
    </cofactor>
    <text evidence="6">Binds 1 FAD per subunit.</text>
</comment>
<evidence type="ECO:0000256" key="3">
    <source>
        <dbReference type="ARBA" id="ARBA00022630"/>
    </source>
</evidence>
<evidence type="ECO:0000256" key="2">
    <source>
        <dbReference type="ARBA" id="ARBA00017881"/>
    </source>
</evidence>
<evidence type="ECO:0000256" key="4">
    <source>
        <dbReference type="ARBA" id="ARBA00022827"/>
    </source>
</evidence>
<dbReference type="Pfam" id="PF03441">
    <property type="entry name" value="FAD_binding_7"/>
    <property type="match status" value="1"/>
</dbReference>
<comment type="function">
    <text evidence="6">May have a photoreceptor function.</text>
</comment>
<sequence>MLRALPPHAADQSHAMNTVIHWFRADLRLADNPALTRAAHAADRLIPVFIHPPAQRTAWGFERVGPHRRHFLATALADLDAQLRAAGSGLVELHGDPVERLADLVSHTGATGIVCEVIPAPEEETQIAALRAAGITVETHWQSTLLDPSTLPFDAANLPDVFTAFRQNVEGAGIRPPAPIPAPTRLPPLPDGLFPGANRMPAPPPPADPRSAFPYALPAFHGGASAGRAHLAQYLARGLPHSYKTTRNRLAGIDDSSKFSPWLALGALSARQIHAGLKDFEARRGASDGTYWLWFELLWRDHFRLLHRKHGRHLYRAGGLTGSAPPTHDYAAFARWQTGNTGHPLIDAGMRELAATGYLSNRMRQIVASYLIHDLACDWRAGAAWFEAQLVDFDVCSNQGNWLYITGRGTDPRGGRRFNPDKQAAEHDPDGAYQACWSTP</sequence>
<dbReference type="PRINTS" id="PR00147">
    <property type="entry name" value="DNAPHOTLYASE"/>
</dbReference>
<protein>
    <recommendedName>
        <fullName evidence="2 6">Cryptochrome DASH</fullName>
    </recommendedName>
</protein>
<evidence type="ECO:0000256" key="5">
    <source>
        <dbReference type="ARBA" id="ARBA00022991"/>
    </source>
</evidence>
<evidence type="ECO:0000256" key="6">
    <source>
        <dbReference type="RuleBase" id="RU367151"/>
    </source>
</evidence>
<dbReference type="PANTHER" id="PTHR11455:SF22">
    <property type="entry name" value="CRYPTOCHROME DASH"/>
    <property type="match status" value="1"/>
</dbReference>
<dbReference type="InterPro" id="IPR036155">
    <property type="entry name" value="Crypto/Photolyase_N_sf"/>
</dbReference>
<dbReference type="InterPro" id="IPR005101">
    <property type="entry name" value="Cryptochr/Photolyase_FAD-bd"/>
</dbReference>
<evidence type="ECO:0000259" key="7">
    <source>
        <dbReference type="PROSITE" id="PS51645"/>
    </source>
</evidence>
<gene>
    <name evidence="8" type="primary">cry</name>
    <name evidence="8" type="ORF">GCM10007933_17800</name>
</gene>
<dbReference type="InterPro" id="IPR006050">
    <property type="entry name" value="DNA_photolyase_N"/>
</dbReference>
<name>A0ABQ6FC25_9RHOO</name>
<evidence type="ECO:0000313" key="9">
    <source>
        <dbReference type="Proteomes" id="UP001157167"/>
    </source>
</evidence>
<dbReference type="PROSITE" id="PS51645">
    <property type="entry name" value="PHR_CRY_ALPHA_BETA"/>
    <property type="match status" value="1"/>
</dbReference>
<comment type="similarity">
    <text evidence="1 6">Belongs to the DNA photolyase class-1 family.</text>
</comment>
<dbReference type="Gene3D" id="3.40.50.620">
    <property type="entry name" value="HUPs"/>
    <property type="match status" value="1"/>
</dbReference>
<feature type="domain" description="Photolyase/cryptochrome alpha/beta" evidence="7">
    <location>
        <begin position="17"/>
        <end position="145"/>
    </location>
</feature>
<dbReference type="Gene3D" id="1.25.40.80">
    <property type="match status" value="1"/>
</dbReference>
<dbReference type="Gene3D" id="1.10.579.10">
    <property type="entry name" value="DNA Cyclobutane Dipyrimidine Photolyase, subunit A, domain 3"/>
    <property type="match status" value="1"/>
</dbReference>
<dbReference type="InterPro" id="IPR002081">
    <property type="entry name" value="Cryptochrome/DNA_photolyase_1"/>
</dbReference>
<keyword evidence="5 6" id="KW-0157">Chromophore</keyword>
<accession>A0ABQ6FC25</accession>
<dbReference type="InterPro" id="IPR018394">
    <property type="entry name" value="DNA_photolyase_1_CS_C"/>
</dbReference>
<dbReference type="NCBIfam" id="TIGR02765">
    <property type="entry name" value="crypto_DASH"/>
    <property type="match status" value="1"/>
</dbReference>
<dbReference type="InterPro" id="IPR014133">
    <property type="entry name" value="Cry_DASH"/>
</dbReference>
<evidence type="ECO:0000313" key="8">
    <source>
        <dbReference type="EMBL" id="GLT22321.1"/>
    </source>
</evidence>
<dbReference type="Pfam" id="PF00875">
    <property type="entry name" value="DNA_photolyase"/>
    <property type="match status" value="1"/>
</dbReference>
<dbReference type="PANTHER" id="PTHR11455">
    <property type="entry name" value="CRYPTOCHROME"/>
    <property type="match status" value="1"/>
</dbReference>
<reference evidence="9" key="1">
    <citation type="journal article" date="2019" name="Int. J. Syst. Evol. Microbiol.">
        <title>The Global Catalogue of Microorganisms (GCM) 10K type strain sequencing project: providing services to taxonomists for standard genome sequencing and annotation.</title>
        <authorList>
            <consortium name="The Broad Institute Genomics Platform"/>
            <consortium name="The Broad Institute Genome Sequencing Center for Infectious Disease"/>
            <person name="Wu L."/>
            <person name="Ma J."/>
        </authorList>
    </citation>
    <scope>NUCLEOTIDE SEQUENCE [LARGE SCALE GENOMIC DNA]</scope>
    <source>
        <strain evidence="9">NBRC 102407</strain>
    </source>
</reference>
<dbReference type="InterPro" id="IPR036134">
    <property type="entry name" value="Crypto/Photolyase_FAD-like_sf"/>
</dbReference>
<organism evidence="8 9">
    <name type="scientific">Zoogloea oryzae</name>
    <dbReference type="NCBI Taxonomy" id="310767"/>
    <lineage>
        <taxon>Bacteria</taxon>
        <taxon>Pseudomonadati</taxon>
        <taxon>Pseudomonadota</taxon>
        <taxon>Betaproteobacteria</taxon>
        <taxon>Rhodocyclales</taxon>
        <taxon>Zoogloeaceae</taxon>
        <taxon>Zoogloea</taxon>
    </lineage>
</organism>
<comment type="caution">
    <text evidence="8">The sequence shown here is derived from an EMBL/GenBank/DDBJ whole genome shotgun (WGS) entry which is preliminary data.</text>
</comment>
<keyword evidence="9" id="KW-1185">Reference proteome</keyword>
<dbReference type="SUPFAM" id="SSF48173">
    <property type="entry name" value="Cryptochrome/photolyase FAD-binding domain"/>
    <property type="match status" value="1"/>
</dbReference>
<proteinExistence type="inferred from homology"/>
<comment type="cofactor">
    <cofactor evidence="6">
        <name>(6R)-5,10-methylene-5,6,7,8-tetrahydrofolate</name>
        <dbReference type="ChEBI" id="CHEBI:15636"/>
    </cofactor>
    <text evidence="6">Binds 1 5,10-methenyltetrahydrofolate (MTHF) per subunit.</text>
</comment>